<dbReference type="CDD" id="cd16345">
    <property type="entry name" value="LMWP_ArsC"/>
    <property type="match status" value="1"/>
</dbReference>
<gene>
    <name evidence="3" type="ORF">EDF87_12564</name>
</gene>
<dbReference type="SUPFAM" id="SSF52788">
    <property type="entry name" value="Phosphotyrosine protein phosphatases I"/>
    <property type="match status" value="1"/>
</dbReference>
<dbReference type="GO" id="GO:0046685">
    <property type="term" value="P:response to arsenic-containing substance"/>
    <property type="evidence" value="ECO:0007669"/>
    <property type="project" value="UniProtKB-KW"/>
</dbReference>
<dbReference type="Proteomes" id="UP000295804">
    <property type="component" value="Unassembled WGS sequence"/>
</dbReference>
<evidence type="ECO:0000313" key="3">
    <source>
        <dbReference type="EMBL" id="TDV37528.1"/>
    </source>
</evidence>
<feature type="domain" description="Phosphotyrosine protein phosphatase I" evidence="2">
    <location>
        <begin position="5"/>
        <end position="132"/>
    </location>
</feature>
<dbReference type="InterPro" id="IPR023485">
    <property type="entry name" value="Ptyr_pPase"/>
</dbReference>
<reference evidence="3 4" key="1">
    <citation type="submission" date="2019-03" db="EMBL/GenBank/DDBJ databases">
        <title>Genomic analyses of the natural microbiome of Caenorhabditis elegans.</title>
        <authorList>
            <person name="Samuel B."/>
        </authorList>
    </citation>
    <scope>NUCLEOTIDE SEQUENCE [LARGE SCALE GENOMIC DNA]</scope>
    <source>
        <strain evidence="3 4">BIGb0525</strain>
    </source>
</reference>
<name>A0A4R7UR72_9PSED</name>
<keyword evidence="1" id="KW-0059">Arsenical resistance</keyword>
<sequence>MSAPIKVLFICVANSARSQLAEALLRNSDARFQAFSAGTEPTEVDPRTIAELAHVGINAQGLHSKSVEEFRDEHFDYVITLCDKSARECLAMPKAGEVLAWDFEDPVSSSHPDAFKHALHDIHERINLFVLVKTKHLEAS</sequence>
<evidence type="ECO:0000256" key="1">
    <source>
        <dbReference type="ARBA" id="ARBA00022849"/>
    </source>
</evidence>
<dbReference type="Pfam" id="PF01451">
    <property type="entry name" value="LMWPc"/>
    <property type="match status" value="1"/>
</dbReference>
<dbReference type="PANTHER" id="PTHR43428:SF1">
    <property type="entry name" value="ARSENATE REDUCTASE"/>
    <property type="match status" value="1"/>
</dbReference>
<protein>
    <submittedName>
        <fullName evidence="3">Protein-tyrosine-phosphatase</fullName>
    </submittedName>
</protein>
<proteinExistence type="predicted"/>
<accession>A0A4R7UR72</accession>
<comment type="caution">
    <text evidence="3">The sequence shown here is derived from an EMBL/GenBank/DDBJ whole genome shotgun (WGS) entry which is preliminary data.</text>
</comment>
<dbReference type="PANTHER" id="PTHR43428">
    <property type="entry name" value="ARSENATE REDUCTASE"/>
    <property type="match status" value="1"/>
</dbReference>
<dbReference type="EMBL" id="SOCQ01000025">
    <property type="protein sequence ID" value="TDV37528.1"/>
    <property type="molecule type" value="Genomic_DNA"/>
</dbReference>
<dbReference type="RefSeq" id="WP_134178176.1">
    <property type="nucleotide sequence ID" value="NZ_SOCQ01000025.1"/>
</dbReference>
<evidence type="ECO:0000313" key="4">
    <source>
        <dbReference type="Proteomes" id="UP000295804"/>
    </source>
</evidence>
<dbReference type="AlphaFoldDB" id="A0A4R7UR72"/>
<evidence type="ECO:0000259" key="2">
    <source>
        <dbReference type="SMART" id="SM00226"/>
    </source>
</evidence>
<organism evidence="3 4">
    <name type="scientific">Pseudomonas helmanticensis</name>
    <dbReference type="NCBI Taxonomy" id="1471381"/>
    <lineage>
        <taxon>Bacteria</taxon>
        <taxon>Pseudomonadati</taxon>
        <taxon>Pseudomonadota</taxon>
        <taxon>Gammaproteobacteria</taxon>
        <taxon>Pseudomonadales</taxon>
        <taxon>Pseudomonadaceae</taxon>
        <taxon>Pseudomonas</taxon>
    </lineage>
</organism>
<dbReference type="SMART" id="SM00226">
    <property type="entry name" value="LMWPc"/>
    <property type="match status" value="1"/>
</dbReference>
<dbReference type="InterPro" id="IPR036196">
    <property type="entry name" value="Ptyr_pPase_sf"/>
</dbReference>
<dbReference type="Gene3D" id="3.40.50.2300">
    <property type="match status" value="1"/>
</dbReference>